<dbReference type="PANTHER" id="PTHR47027">
    <property type="entry name" value="REVERSE TRANSCRIPTASE DOMAIN-CONTAINING PROTEIN"/>
    <property type="match status" value="1"/>
</dbReference>
<evidence type="ECO:0000313" key="2">
    <source>
        <dbReference type="EMBL" id="CAL4068598.1"/>
    </source>
</evidence>
<evidence type="ECO:0000259" key="1">
    <source>
        <dbReference type="PROSITE" id="PS50878"/>
    </source>
</evidence>
<keyword evidence="3" id="KW-1185">Reference proteome</keyword>
<protein>
    <recommendedName>
        <fullName evidence="1">Reverse transcriptase domain-containing protein</fullName>
    </recommendedName>
</protein>
<dbReference type="Proteomes" id="UP001497623">
    <property type="component" value="Unassembled WGS sequence"/>
</dbReference>
<sequence>GLSDITSLLRNNFDMELESYIELYVLLFADDTVILAESANELQLALDALQDYCRIWKLKINVDKSKIIRFSKRRTKNLPNFILNGETINIVDTYVYLGTTIKFNGKFVDAKNKQLFQAKRALSSIRSKKEKLQLPLDIYMNLFDTIVLPVLLYGSEVWGYEDSEQLEIFF</sequence>
<organism evidence="2 3">
    <name type="scientific">Meganyctiphanes norvegica</name>
    <name type="common">Northern krill</name>
    <name type="synonym">Thysanopoda norvegica</name>
    <dbReference type="NCBI Taxonomy" id="48144"/>
    <lineage>
        <taxon>Eukaryota</taxon>
        <taxon>Metazoa</taxon>
        <taxon>Ecdysozoa</taxon>
        <taxon>Arthropoda</taxon>
        <taxon>Crustacea</taxon>
        <taxon>Multicrustacea</taxon>
        <taxon>Malacostraca</taxon>
        <taxon>Eumalacostraca</taxon>
        <taxon>Eucarida</taxon>
        <taxon>Euphausiacea</taxon>
        <taxon>Euphausiidae</taxon>
        <taxon>Meganyctiphanes</taxon>
    </lineage>
</organism>
<dbReference type="EMBL" id="CAXKWB010003237">
    <property type="protein sequence ID" value="CAL4068598.1"/>
    <property type="molecule type" value="Genomic_DNA"/>
</dbReference>
<dbReference type="AlphaFoldDB" id="A0AAV2Q1K8"/>
<comment type="caution">
    <text evidence="2">The sequence shown here is derived from an EMBL/GenBank/DDBJ whole genome shotgun (WGS) entry which is preliminary data.</text>
</comment>
<dbReference type="PROSITE" id="PS50878">
    <property type="entry name" value="RT_POL"/>
    <property type="match status" value="1"/>
</dbReference>
<reference evidence="2 3" key="1">
    <citation type="submission" date="2024-05" db="EMBL/GenBank/DDBJ databases">
        <authorList>
            <person name="Wallberg A."/>
        </authorList>
    </citation>
    <scope>NUCLEOTIDE SEQUENCE [LARGE SCALE GENOMIC DNA]</scope>
</reference>
<evidence type="ECO:0000313" key="3">
    <source>
        <dbReference type="Proteomes" id="UP001497623"/>
    </source>
</evidence>
<dbReference type="PANTHER" id="PTHR47027:SF20">
    <property type="entry name" value="REVERSE TRANSCRIPTASE-LIKE PROTEIN WITH RNA-DIRECTED DNA POLYMERASE DOMAIN"/>
    <property type="match status" value="1"/>
</dbReference>
<accession>A0AAV2Q1K8</accession>
<dbReference type="InterPro" id="IPR000477">
    <property type="entry name" value="RT_dom"/>
</dbReference>
<dbReference type="GO" id="GO:0071897">
    <property type="term" value="P:DNA biosynthetic process"/>
    <property type="evidence" value="ECO:0007669"/>
    <property type="project" value="UniProtKB-ARBA"/>
</dbReference>
<dbReference type="Gene3D" id="3.30.70.270">
    <property type="match status" value="1"/>
</dbReference>
<dbReference type="Pfam" id="PF00078">
    <property type="entry name" value="RVT_1"/>
    <property type="match status" value="1"/>
</dbReference>
<feature type="domain" description="Reverse transcriptase" evidence="1">
    <location>
        <begin position="1"/>
        <end position="101"/>
    </location>
</feature>
<proteinExistence type="predicted"/>
<feature type="non-terminal residue" evidence="2">
    <location>
        <position position="1"/>
    </location>
</feature>
<dbReference type="PRINTS" id="PR01345">
    <property type="entry name" value="CERVTRCPTASE"/>
</dbReference>
<feature type="non-terminal residue" evidence="2">
    <location>
        <position position="170"/>
    </location>
</feature>
<name>A0AAV2Q1K8_MEGNR</name>
<gene>
    <name evidence="2" type="ORF">MNOR_LOCUS7385</name>
</gene>
<dbReference type="InterPro" id="IPR043502">
    <property type="entry name" value="DNA/RNA_pol_sf"/>
</dbReference>
<dbReference type="InterPro" id="IPR043128">
    <property type="entry name" value="Rev_trsase/Diguanyl_cyclase"/>
</dbReference>
<dbReference type="SUPFAM" id="SSF56672">
    <property type="entry name" value="DNA/RNA polymerases"/>
    <property type="match status" value="1"/>
</dbReference>